<comment type="caution">
    <text evidence="2">The sequence shown here is derived from an EMBL/GenBank/DDBJ whole genome shotgun (WGS) entry which is preliminary data.</text>
</comment>
<gene>
    <name evidence="2" type="ORF">Slati_2477400</name>
</gene>
<dbReference type="AlphaFoldDB" id="A0AAW2WDX4"/>
<protein>
    <submittedName>
        <fullName evidence="2">Uncharacterized protein</fullName>
    </submittedName>
</protein>
<sequence>MDAAHPTWRRRVEVTLSWQTSHHKRTPFRSAGVASPREPGVPINPETPSSDDIRWR</sequence>
<name>A0AAW2WDX4_9LAMI</name>
<reference evidence="2" key="1">
    <citation type="submission" date="2020-06" db="EMBL/GenBank/DDBJ databases">
        <authorList>
            <person name="Li T."/>
            <person name="Hu X."/>
            <person name="Zhang T."/>
            <person name="Song X."/>
            <person name="Zhang H."/>
            <person name="Dai N."/>
            <person name="Sheng W."/>
            <person name="Hou X."/>
            <person name="Wei L."/>
        </authorList>
    </citation>
    <scope>NUCLEOTIDE SEQUENCE</scope>
    <source>
        <strain evidence="2">KEN1</strain>
        <tissue evidence="2">Leaf</tissue>
    </source>
</reference>
<evidence type="ECO:0000313" key="2">
    <source>
        <dbReference type="EMBL" id="KAL0439944.1"/>
    </source>
</evidence>
<dbReference type="EMBL" id="JACGWN010000008">
    <property type="protein sequence ID" value="KAL0439944.1"/>
    <property type="molecule type" value="Genomic_DNA"/>
</dbReference>
<accession>A0AAW2WDX4</accession>
<reference evidence="2" key="2">
    <citation type="journal article" date="2024" name="Plant">
        <title>Genomic evolution and insights into agronomic trait innovations of Sesamum species.</title>
        <authorList>
            <person name="Miao H."/>
            <person name="Wang L."/>
            <person name="Qu L."/>
            <person name="Liu H."/>
            <person name="Sun Y."/>
            <person name="Le M."/>
            <person name="Wang Q."/>
            <person name="Wei S."/>
            <person name="Zheng Y."/>
            <person name="Lin W."/>
            <person name="Duan Y."/>
            <person name="Cao H."/>
            <person name="Xiong S."/>
            <person name="Wang X."/>
            <person name="Wei L."/>
            <person name="Li C."/>
            <person name="Ma Q."/>
            <person name="Ju M."/>
            <person name="Zhao R."/>
            <person name="Li G."/>
            <person name="Mu C."/>
            <person name="Tian Q."/>
            <person name="Mei H."/>
            <person name="Zhang T."/>
            <person name="Gao T."/>
            <person name="Zhang H."/>
        </authorList>
    </citation>
    <scope>NUCLEOTIDE SEQUENCE</scope>
    <source>
        <strain evidence="2">KEN1</strain>
    </source>
</reference>
<feature type="region of interest" description="Disordered" evidence="1">
    <location>
        <begin position="19"/>
        <end position="56"/>
    </location>
</feature>
<proteinExistence type="predicted"/>
<evidence type="ECO:0000256" key="1">
    <source>
        <dbReference type="SAM" id="MobiDB-lite"/>
    </source>
</evidence>
<organism evidence="2">
    <name type="scientific">Sesamum latifolium</name>
    <dbReference type="NCBI Taxonomy" id="2727402"/>
    <lineage>
        <taxon>Eukaryota</taxon>
        <taxon>Viridiplantae</taxon>
        <taxon>Streptophyta</taxon>
        <taxon>Embryophyta</taxon>
        <taxon>Tracheophyta</taxon>
        <taxon>Spermatophyta</taxon>
        <taxon>Magnoliopsida</taxon>
        <taxon>eudicotyledons</taxon>
        <taxon>Gunneridae</taxon>
        <taxon>Pentapetalae</taxon>
        <taxon>asterids</taxon>
        <taxon>lamiids</taxon>
        <taxon>Lamiales</taxon>
        <taxon>Pedaliaceae</taxon>
        <taxon>Sesamum</taxon>
    </lineage>
</organism>